<dbReference type="eggNOG" id="COG0515">
    <property type="taxonomic scope" value="Bacteria"/>
</dbReference>
<keyword evidence="1" id="KW-0808">Transferase</keyword>
<dbReference type="STRING" id="208439.AJAP_15445"/>
<keyword evidence="9" id="KW-1185">Reference proteome</keyword>
<dbReference type="PROSITE" id="PS50011">
    <property type="entry name" value="PROTEIN_KINASE_DOM"/>
    <property type="match status" value="1"/>
</dbReference>
<feature type="transmembrane region" description="Helical" evidence="6">
    <location>
        <begin position="314"/>
        <end position="338"/>
    </location>
</feature>
<dbReference type="PANTHER" id="PTHR43289:SF34">
    <property type="entry name" value="SERINE_THREONINE-PROTEIN KINASE YBDM-RELATED"/>
    <property type="match status" value="1"/>
</dbReference>
<evidence type="ECO:0000256" key="3">
    <source>
        <dbReference type="ARBA" id="ARBA00022777"/>
    </source>
</evidence>
<organism evidence="8 9">
    <name type="scientific">Amycolatopsis japonica</name>
    <dbReference type="NCBI Taxonomy" id="208439"/>
    <lineage>
        <taxon>Bacteria</taxon>
        <taxon>Bacillati</taxon>
        <taxon>Actinomycetota</taxon>
        <taxon>Actinomycetes</taxon>
        <taxon>Pseudonocardiales</taxon>
        <taxon>Pseudonocardiaceae</taxon>
        <taxon>Amycolatopsis</taxon>
        <taxon>Amycolatopsis japonica group</taxon>
    </lineage>
</organism>
<proteinExistence type="predicted"/>
<dbReference type="SUPFAM" id="SSF56112">
    <property type="entry name" value="Protein kinase-like (PK-like)"/>
    <property type="match status" value="1"/>
</dbReference>
<dbReference type="KEGG" id="aja:AJAP_15445"/>
<dbReference type="Gene3D" id="3.30.200.20">
    <property type="entry name" value="Phosphorylase Kinase, domain 1"/>
    <property type="match status" value="1"/>
</dbReference>
<evidence type="ECO:0000256" key="5">
    <source>
        <dbReference type="PROSITE-ProRule" id="PRU10141"/>
    </source>
</evidence>
<dbReference type="AlphaFoldDB" id="A0A075V0A5"/>
<name>A0A075V0A5_9PSEU</name>
<dbReference type="GO" id="GO:0005524">
    <property type="term" value="F:ATP binding"/>
    <property type="evidence" value="ECO:0007669"/>
    <property type="project" value="UniProtKB-UniRule"/>
</dbReference>
<feature type="domain" description="Protein kinase" evidence="7">
    <location>
        <begin position="15"/>
        <end position="282"/>
    </location>
</feature>
<dbReference type="SMART" id="SM00220">
    <property type="entry name" value="S_TKc"/>
    <property type="match status" value="1"/>
</dbReference>
<dbReference type="InterPro" id="IPR017441">
    <property type="entry name" value="Protein_kinase_ATP_BS"/>
</dbReference>
<evidence type="ECO:0000256" key="1">
    <source>
        <dbReference type="ARBA" id="ARBA00022679"/>
    </source>
</evidence>
<gene>
    <name evidence="8" type="ORF">AJAP_15445</name>
</gene>
<evidence type="ECO:0000256" key="4">
    <source>
        <dbReference type="ARBA" id="ARBA00022840"/>
    </source>
</evidence>
<evidence type="ECO:0000313" key="9">
    <source>
        <dbReference type="Proteomes" id="UP000028492"/>
    </source>
</evidence>
<dbReference type="InterPro" id="IPR008271">
    <property type="entry name" value="Ser/Thr_kinase_AS"/>
</dbReference>
<dbReference type="Proteomes" id="UP000028492">
    <property type="component" value="Chromosome"/>
</dbReference>
<keyword evidence="4 5" id="KW-0067">ATP-binding</keyword>
<keyword evidence="6" id="KW-1133">Transmembrane helix</keyword>
<evidence type="ECO:0000259" key="7">
    <source>
        <dbReference type="PROSITE" id="PS50011"/>
    </source>
</evidence>
<dbReference type="InterPro" id="IPR011009">
    <property type="entry name" value="Kinase-like_dom_sf"/>
</dbReference>
<dbReference type="EMBL" id="CP008953">
    <property type="protein sequence ID" value="AIG75965.1"/>
    <property type="molecule type" value="Genomic_DNA"/>
</dbReference>
<evidence type="ECO:0000256" key="6">
    <source>
        <dbReference type="SAM" id="Phobius"/>
    </source>
</evidence>
<keyword evidence="6" id="KW-0812">Transmembrane</keyword>
<keyword evidence="3" id="KW-0418">Kinase</keyword>
<dbReference type="HOGENOM" id="CLU_428181_0_0_11"/>
<keyword evidence="2 5" id="KW-0547">Nucleotide-binding</keyword>
<dbReference type="RefSeq" id="WP_038512039.1">
    <property type="nucleotide sequence ID" value="NZ_CP008953.1"/>
</dbReference>
<dbReference type="Gene3D" id="1.10.510.10">
    <property type="entry name" value="Transferase(Phosphotransferase) domain 1"/>
    <property type="match status" value="1"/>
</dbReference>
<dbReference type="GO" id="GO:0004674">
    <property type="term" value="F:protein serine/threonine kinase activity"/>
    <property type="evidence" value="ECO:0007669"/>
    <property type="project" value="TreeGrafter"/>
</dbReference>
<feature type="binding site" evidence="5">
    <location>
        <position position="43"/>
    </location>
    <ligand>
        <name>ATP</name>
        <dbReference type="ChEBI" id="CHEBI:30616"/>
    </ligand>
</feature>
<dbReference type="PROSITE" id="PS00107">
    <property type="entry name" value="PROTEIN_KINASE_ATP"/>
    <property type="match status" value="1"/>
</dbReference>
<dbReference type="PROSITE" id="PS00108">
    <property type="entry name" value="PROTEIN_KINASE_ST"/>
    <property type="match status" value="1"/>
</dbReference>
<accession>A0A075V0A5</accession>
<dbReference type="PANTHER" id="PTHR43289">
    <property type="entry name" value="MITOGEN-ACTIVATED PROTEIN KINASE KINASE KINASE 20-RELATED"/>
    <property type="match status" value="1"/>
</dbReference>
<protein>
    <submittedName>
        <fullName evidence="8">Conserved putative membrane protein</fullName>
    </submittedName>
</protein>
<reference evidence="8 9" key="1">
    <citation type="journal article" date="2014" name="J. Biotechnol.">
        <title>Complete genome sequence of the actinobacterium Amycolatopsis japonica MG417-CF17(T) (=DSM 44213T) producing (S,S)-N,N'-ethylenediaminedisuccinic acid.</title>
        <authorList>
            <person name="Stegmann E."/>
            <person name="Albersmeier A."/>
            <person name="Spohn M."/>
            <person name="Gert H."/>
            <person name="Weber T."/>
            <person name="Wohlleben W."/>
            <person name="Kalinowski J."/>
            <person name="Ruckert C."/>
        </authorList>
    </citation>
    <scope>NUCLEOTIDE SEQUENCE [LARGE SCALE GENOMIC DNA]</scope>
    <source>
        <strain evidence="9">MG417-CF17 (DSM 44213)</strain>
    </source>
</reference>
<evidence type="ECO:0000313" key="8">
    <source>
        <dbReference type="EMBL" id="AIG75965.1"/>
    </source>
</evidence>
<dbReference type="InterPro" id="IPR000719">
    <property type="entry name" value="Prot_kinase_dom"/>
</dbReference>
<dbReference type="CDD" id="cd14014">
    <property type="entry name" value="STKc_PknB_like"/>
    <property type="match status" value="1"/>
</dbReference>
<dbReference type="Pfam" id="PF00069">
    <property type="entry name" value="Pkinase"/>
    <property type="match status" value="1"/>
</dbReference>
<keyword evidence="6" id="KW-0472">Membrane</keyword>
<evidence type="ECO:0000256" key="2">
    <source>
        <dbReference type="ARBA" id="ARBA00022741"/>
    </source>
</evidence>
<sequence>MKPLNPGEPRQIGPYRIIAELGEGGMGRVVLGLAPDGRLVAVKQLHAQFAHDPRFRERFRREVATSRLVSGAYTAAVMDADAEAETPWLASVFVTGPSLKEAVDAAGPLPAESVRLLASGLAAALTEIHRAGLIHRDLKPSNIILTSDGPRVIDFGIARVAEEAQDLTGTGAIIGSPAFMSPEQAGSGQITGASDVFSLGAILVMAATGRGPFTGPTAPQTLYNVVHGAADFSAVPDEIRQLAEPCLAKEPARRPTPEQILDFLGPVPPGAAPWPPAVHARIRQQDNEVRSVLALPLPIWRPPPKKMAPRTKKILFGSLAAVVLLVVAGMVALGLAIAEHAKPENPGVTSLSANDALAAERLRLVDPCKVLAGRFVQEFGTLKPETSPIYPARCKYTGLKGVSFELRLGEGVSTSSVERTERTAEGLPLLRSTISGGCDSVVQLPSDRRLGVVVSHPGREGDPCKAADDVLSAALTRLRTHEVDRAGDPASLLPLDPCAVADPAVLGRTMPNTQPAPRTLRICEWVGGGDTLTVELQRGAYAPEGSPVDLGSGVTGDMREFGGSNCAVTWQHRPLPDREVEHVAVRLLAREGSGSPCDRAKEIAGSIASRLPKP</sequence>